<feature type="coiled-coil region" evidence="1">
    <location>
        <begin position="109"/>
        <end position="136"/>
    </location>
</feature>
<feature type="signal peptide" evidence="3">
    <location>
        <begin position="1"/>
        <end position="23"/>
    </location>
</feature>
<keyword evidence="3" id="KW-0732">Signal</keyword>
<evidence type="ECO:0008006" key="6">
    <source>
        <dbReference type="Google" id="ProtNLM"/>
    </source>
</evidence>
<dbReference type="EMBL" id="CP129118">
    <property type="protein sequence ID" value="WOV89000.1"/>
    <property type="molecule type" value="Genomic_DNA"/>
</dbReference>
<name>A0ABZ0LA31_9BACL</name>
<dbReference type="RefSeq" id="WP_317970626.1">
    <property type="nucleotide sequence ID" value="NZ_CP129118.1"/>
</dbReference>
<evidence type="ECO:0000256" key="2">
    <source>
        <dbReference type="SAM" id="MobiDB-lite"/>
    </source>
</evidence>
<protein>
    <recommendedName>
        <fullName evidence="6">Lipoprotein</fullName>
    </recommendedName>
</protein>
<feature type="region of interest" description="Disordered" evidence="2">
    <location>
        <begin position="26"/>
        <end position="53"/>
    </location>
</feature>
<evidence type="ECO:0000313" key="5">
    <source>
        <dbReference type="Proteomes" id="UP001303902"/>
    </source>
</evidence>
<dbReference type="Proteomes" id="UP001303902">
    <property type="component" value="Chromosome"/>
</dbReference>
<evidence type="ECO:0000256" key="1">
    <source>
        <dbReference type="SAM" id="Coils"/>
    </source>
</evidence>
<keyword evidence="5" id="KW-1185">Reference proteome</keyword>
<evidence type="ECO:0000313" key="4">
    <source>
        <dbReference type="EMBL" id="WOV89000.1"/>
    </source>
</evidence>
<feature type="chain" id="PRO_5047471123" description="Lipoprotein" evidence="3">
    <location>
        <begin position="24"/>
        <end position="227"/>
    </location>
</feature>
<proteinExistence type="predicted"/>
<gene>
    <name evidence="4" type="ORF">QWT69_07820</name>
</gene>
<feature type="compositionally biased region" description="Polar residues" evidence="2">
    <location>
        <begin position="26"/>
        <end position="36"/>
    </location>
</feature>
<organism evidence="4 5">
    <name type="scientific">Sporosarcina oncorhynchi</name>
    <dbReference type="NCBI Taxonomy" id="3056444"/>
    <lineage>
        <taxon>Bacteria</taxon>
        <taxon>Bacillati</taxon>
        <taxon>Bacillota</taxon>
        <taxon>Bacilli</taxon>
        <taxon>Bacillales</taxon>
        <taxon>Caryophanaceae</taxon>
        <taxon>Sporosarcina</taxon>
    </lineage>
</organism>
<dbReference type="PROSITE" id="PS51257">
    <property type="entry name" value="PROKAR_LIPOPROTEIN"/>
    <property type="match status" value="1"/>
</dbReference>
<reference evidence="4 5" key="1">
    <citation type="submission" date="2023-06" db="EMBL/GenBank/DDBJ databases">
        <title>Sporosarcina sp. nov., isolated from Korean tranditional fermented seafood 'Jeotgal'.</title>
        <authorList>
            <person name="Yang A.I."/>
            <person name="Shin N.-R."/>
        </authorList>
    </citation>
    <scope>NUCLEOTIDE SEQUENCE [LARGE SCALE GENOMIC DNA]</scope>
    <source>
        <strain evidence="4 5">T2O-4</strain>
    </source>
</reference>
<keyword evidence="1" id="KW-0175">Coiled coil</keyword>
<sequence length="227" mass="26018">MKKIQIIWIALLSLLLVTGCTNKTTGLDDSGNSGESTDPAKQEDESAVGKPGQYNETALSDYFLPDTSKAHFQGDENKIANLDIDYAQPYKNYVIVHESYNGTLTRYIYKIEENQIMQLNQRVVELKEDFPSLEEVEKMEPNGIYLKKPFEVGMRFDEWEIIETKVKVDTPYQTFENAFIIETKSKDAQIRKYFVEGFGEVKREKVMNTTDGDEVQENLELSSVTKP</sequence>
<evidence type="ECO:0000256" key="3">
    <source>
        <dbReference type="SAM" id="SignalP"/>
    </source>
</evidence>
<accession>A0ABZ0LA31</accession>